<evidence type="ECO:0000256" key="3">
    <source>
        <dbReference type="ARBA" id="ARBA00022692"/>
    </source>
</evidence>
<comment type="similarity">
    <text evidence="2">Belongs to the tetraspanin (TM4SF) family.</text>
</comment>
<keyword evidence="3 6" id="KW-0812">Transmembrane</keyword>
<evidence type="ECO:0000256" key="5">
    <source>
        <dbReference type="ARBA" id="ARBA00023136"/>
    </source>
</evidence>
<dbReference type="GeneID" id="111025966"/>
<keyword evidence="5 6" id="KW-0472">Membrane</keyword>
<accession>A0A6J1E4F1</accession>
<evidence type="ECO:0000313" key="8">
    <source>
        <dbReference type="RefSeq" id="XP_022159601.1"/>
    </source>
</evidence>
<keyword evidence="7" id="KW-1185">Reference proteome</keyword>
<feature type="transmembrane region" description="Helical" evidence="6">
    <location>
        <begin position="71"/>
        <end position="95"/>
    </location>
</feature>
<feature type="transmembrane region" description="Helical" evidence="6">
    <location>
        <begin position="232"/>
        <end position="255"/>
    </location>
</feature>
<feature type="transmembrane region" description="Helical" evidence="6">
    <location>
        <begin position="41"/>
        <end position="64"/>
    </location>
</feature>
<reference evidence="8" key="1">
    <citation type="submission" date="2025-08" db="UniProtKB">
        <authorList>
            <consortium name="RefSeq"/>
        </authorList>
    </citation>
    <scope>IDENTIFICATION</scope>
    <source>
        <strain evidence="8">OHB3-1</strain>
    </source>
</reference>
<keyword evidence="4 6" id="KW-1133">Transmembrane helix</keyword>
<name>A0A6J1E4F1_MOMCH</name>
<dbReference type="GO" id="GO:0009734">
    <property type="term" value="P:auxin-activated signaling pathway"/>
    <property type="evidence" value="ECO:0007669"/>
    <property type="project" value="InterPro"/>
</dbReference>
<comment type="subcellular location">
    <subcellularLocation>
        <location evidence="1">Membrane</location>
        <topology evidence="1">Multi-pass membrane protein</topology>
    </subcellularLocation>
</comment>
<feature type="transmembrane region" description="Helical" evidence="6">
    <location>
        <begin position="7"/>
        <end position="29"/>
    </location>
</feature>
<proteinExistence type="inferred from homology"/>
<evidence type="ECO:0000313" key="7">
    <source>
        <dbReference type="Proteomes" id="UP000504603"/>
    </source>
</evidence>
<sequence length="272" mass="30348">MALNKNIIGGINLVAMLLSVPIIGAGIWLATQPDNACLQILQWPLIIFGVAVLLVGVAGFIGAFCRITWLLLLYLVAMLVLILLLGSLVGFVYMVTLRGSGHLQPNRAYLEYHLDDFSAFLRRRVQSSFKWDLIRTCLSSSTMCAELNQSFRMAQDFFNAPITPMQSGCCKPPTLCGYTFVNPTYWIMPINNAADMDCLKWNNDQTQLCYSCDSCKAGLLQSLKNQWRTADIVLLLALVALISVYIIACCAFRNAKTETLFDKYKQGQPTYV</sequence>
<dbReference type="AlphaFoldDB" id="A0A6J1E4F1"/>
<evidence type="ECO:0000256" key="2">
    <source>
        <dbReference type="ARBA" id="ARBA00006840"/>
    </source>
</evidence>
<dbReference type="InterPro" id="IPR018499">
    <property type="entry name" value="Tetraspanin/Peripherin"/>
</dbReference>
<dbReference type="KEGG" id="mcha:111025966"/>
<dbReference type="InterPro" id="IPR044991">
    <property type="entry name" value="TET_plant"/>
</dbReference>
<dbReference type="PANTHER" id="PTHR32191">
    <property type="entry name" value="TETRASPANIN-8-RELATED"/>
    <property type="match status" value="1"/>
</dbReference>
<dbReference type="RefSeq" id="XP_022159601.1">
    <property type="nucleotide sequence ID" value="XM_022303909.1"/>
</dbReference>
<dbReference type="Proteomes" id="UP000504603">
    <property type="component" value="Unplaced"/>
</dbReference>
<dbReference type="OrthoDB" id="664300at2759"/>
<organism evidence="7 8">
    <name type="scientific">Momordica charantia</name>
    <name type="common">Bitter gourd</name>
    <name type="synonym">Balsam pear</name>
    <dbReference type="NCBI Taxonomy" id="3673"/>
    <lineage>
        <taxon>Eukaryota</taxon>
        <taxon>Viridiplantae</taxon>
        <taxon>Streptophyta</taxon>
        <taxon>Embryophyta</taxon>
        <taxon>Tracheophyta</taxon>
        <taxon>Spermatophyta</taxon>
        <taxon>Magnoliopsida</taxon>
        <taxon>eudicotyledons</taxon>
        <taxon>Gunneridae</taxon>
        <taxon>Pentapetalae</taxon>
        <taxon>rosids</taxon>
        <taxon>fabids</taxon>
        <taxon>Cucurbitales</taxon>
        <taxon>Cucurbitaceae</taxon>
        <taxon>Momordiceae</taxon>
        <taxon>Momordica</taxon>
    </lineage>
</organism>
<evidence type="ECO:0000256" key="6">
    <source>
        <dbReference type="SAM" id="Phobius"/>
    </source>
</evidence>
<evidence type="ECO:0000256" key="1">
    <source>
        <dbReference type="ARBA" id="ARBA00004141"/>
    </source>
</evidence>
<protein>
    <submittedName>
        <fullName evidence="8">Protein TORNADO 2</fullName>
    </submittedName>
</protein>
<gene>
    <name evidence="8" type="primary">LOC111025966</name>
</gene>
<dbReference type="Pfam" id="PF00335">
    <property type="entry name" value="Tetraspanin"/>
    <property type="match status" value="1"/>
</dbReference>
<evidence type="ECO:0000256" key="4">
    <source>
        <dbReference type="ARBA" id="ARBA00022989"/>
    </source>
</evidence>
<dbReference type="GO" id="GO:0016020">
    <property type="term" value="C:membrane"/>
    <property type="evidence" value="ECO:0007669"/>
    <property type="project" value="UniProtKB-SubCell"/>
</dbReference>